<dbReference type="AlphaFoldDB" id="A0AAW0S7Y5"/>
<evidence type="ECO:0000313" key="1">
    <source>
        <dbReference type="EMBL" id="KAK8150271.1"/>
    </source>
</evidence>
<gene>
    <name evidence="1" type="ORF">G3M48_003337</name>
</gene>
<evidence type="ECO:0000313" key="2">
    <source>
        <dbReference type="Proteomes" id="UP001397290"/>
    </source>
</evidence>
<accession>A0AAW0S7Y5</accession>
<dbReference type="EMBL" id="JAAHCF010000022">
    <property type="protein sequence ID" value="KAK8150271.1"/>
    <property type="molecule type" value="Genomic_DNA"/>
</dbReference>
<proteinExistence type="predicted"/>
<organism evidence="1 2">
    <name type="scientific">Beauveria asiatica</name>
    <dbReference type="NCBI Taxonomy" id="1069075"/>
    <lineage>
        <taxon>Eukaryota</taxon>
        <taxon>Fungi</taxon>
        <taxon>Dikarya</taxon>
        <taxon>Ascomycota</taxon>
        <taxon>Pezizomycotina</taxon>
        <taxon>Sordariomycetes</taxon>
        <taxon>Hypocreomycetidae</taxon>
        <taxon>Hypocreales</taxon>
        <taxon>Cordycipitaceae</taxon>
        <taxon>Beauveria</taxon>
    </lineage>
</organism>
<comment type="caution">
    <text evidence="1">The sequence shown here is derived from an EMBL/GenBank/DDBJ whole genome shotgun (WGS) entry which is preliminary data.</text>
</comment>
<reference evidence="1 2" key="1">
    <citation type="submission" date="2020-02" db="EMBL/GenBank/DDBJ databases">
        <title>Comparative genomics of the hypocrealean fungal genus Beauvera.</title>
        <authorList>
            <person name="Showalter D.N."/>
            <person name="Bushley K.E."/>
            <person name="Rehner S.A."/>
        </authorList>
    </citation>
    <scope>NUCLEOTIDE SEQUENCE [LARGE SCALE GENOMIC DNA]</scope>
    <source>
        <strain evidence="1 2">ARSEF4384</strain>
    </source>
</reference>
<keyword evidence="2" id="KW-1185">Reference proteome</keyword>
<protein>
    <submittedName>
        <fullName evidence="1">Uncharacterized protein</fullName>
    </submittedName>
</protein>
<dbReference type="Proteomes" id="UP001397290">
    <property type="component" value="Unassembled WGS sequence"/>
</dbReference>
<name>A0AAW0S7Y5_9HYPO</name>
<sequence>MSEPTPVVSFGVVGVGDCLADVATGSDALVGFNVSEVADEVDATALDCDRVPRRANLPRPARHLGVGAVAAHALRAGPETDDLAVLALGAERQRGKELVEALGVFEVLGVGAGVEGGAMRGEGPDNDAGDDGV</sequence>